<dbReference type="GO" id="GO:0110001">
    <property type="term" value="C:toxin-antitoxin complex"/>
    <property type="evidence" value="ECO:0007669"/>
    <property type="project" value="InterPro"/>
</dbReference>
<dbReference type="GO" id="GO:0004519">
    <property type="term" value="F:endonuclease activity"/>
    <property type="evidence" value="ECO:0007669"/>
    <property type="project" value="InterPro"/>
</dbReference>
<dbReference type="Pfam" id="PF09907">
    <property type="entry name" value="HigB_toxin"/>
    <property type="match status" value="1"/>
</dbReference>
<evidence type="ECO:0000313" key="1">
    <source>
        <dbReference type="EMBL" id="BCA96521.1"/>
    </source>
</evidence>
<keyword evidence="2" id="KW-1185">Reference proteome</keyword>
<dbReference type="GO" id="GO:0003723">
    <property type="term" value="F:RNA binding"/>
    <property type="evidence" value="ECO:0007669"/>
    <property type="project" value="InterPro"/>
</dbReference>
<dbReference type="Proteomes" id="UP000502894">
    <property type="component" value="Chromosome"/>
</dbReference>
<name>A0A6F8T7U1_9GAMM</name>
<gene>
    <name evidence="1" type="ORF">TUM19329_28820</name>
</gene>
<evidence type="ECO:0008006" key="3">
    <source>
        <dbReference type="Google" id="ProtNLM"/>
    </source>
</evidence>
<dbReference type="EMBL" id="AP022839">
    <property type="protein sequence ID" value="BCA96521.1"/>
    <property type="molecule type" value="Genomic_DNA"/>
</dbReference>
<dbReference type="KEGG" id="lant:TUM19329_28820"/>
<dbReference type="AlphaFoldDB" id="A0A6F8T7U1"/>
<reference evidence="1" key="1">
    <citation type="journal article" date="2020" name="Microbiol. Resour. Announc.">
        <title>Complete Genome Sequence of Novel Psychrotolerant Legionella Strain TUM19329, Isolated from Antarctic Lake Sediment.</title>
        <authorList>
            <person name="Shimada S."/>
            <person name="Nakai R."/>
            <person name="Aoki K."/>
            <person name="Shimoeda N."/>
            <person name="Ohno G."/>
            <person name="Miyazaki Y."/>
            <person name="Kudoh S."/>
            <person name="Imura S."/>
            <person name="Watanabe K."/>
            <person name="Ishii Y."/>
            <person name="Tateda K."/>
        </authorList>
    </citation>
    <scope>NUCLEOTIDE SEQUENCE [LARGE SCALE GENOMIC DNA]</scope>
    <source>
        <strain evidence="1">TUM19329</strain>
    </source>
</reference>
<dbReference type="RefSeq" id="WP_226905479.1">
    <property type="nucleotide sequence ID" value="NZ_AP022839.1"/>
</dbReference>
<protein>
    <recommendedName>
        <fullName evidence="3">mRNA interferase HigB</fullName>
    </recommendedName>
</protein>
<dbReference type="InterPro" id="IPR018669">
    <property type="entry name" value="Toxin_HigB"/>
</dbReference>
<sequence length="87" mass="9982">MFASSLSFVISALYLWVRFINNALPQDVKNTLRNASIIANNRVVFNIKGNDHRISCAMDYPRLAMFIKFVGTHKEYDRVNASEVEND</sequence>
<proteinExistence type="predicted"/>
<evidence type="ECO:0000313" key="2">
    <source>
        <dbReference type="Proteomes" id="UP000502894"/>
    </source>
</evidence>
<organism evidence="1 2">
    <name type="scientific">Legionella antarctica</name>
    <dbReference type="NCBI Taxonomy" id="2708020"/>
    <lineage>
        <taxon>Bacteria</taxon>
        <taxon>Pseudomonadati</taxon>
        <taxon>Pseudomonadota</taxon>
        <taxon>Gammaproteobacteria</taxon>
        <taxon>Legionellales</taxon>
        <taxon>Legionellaceae</taxon>
        <taxon>Legionella</taxon>
    </lineage>
</organism>
<accession>A0A6F8T7U1</accession>